<keyword evidence="2" id="KW-1185">Reference proteome</keyword>
<evidence type="ECO:0000313" key="2">
    <source>
        <dbReference type="Proteomes" id="UP001209878"/>
    </source>
</evidence>
<dbReference type="AlphaFoldDB" id="A0AAD9P3Y4"/>
<gene>
    <name evidence="1" type="ORF">NP493_156g01027</name>
</gene>
<dbReference type="EMBL" id="JAODUO010000156">
    <property type="protein sequence ID" value="KAK2187703.1"/>
    <property type="molecule type" value="Genomic_DNA"/>
</dbReference>
<comment type="caution">
    <text evidence="1">The sequence shown here is derived from an EMBL/GenBank/DDBJ whole genome shotgun (WGS) entry which is preliminary data.</text>
</comment>
<name>A0AAD9P3Y4_RIDPI</name>
<reference evidence="1" key="1">
    <citation type="journal article" date="2023" name="Mol. Biol. Evol.">
        <title>Third-Generation Sequencing Reveals the Adaptive Role of the Epigenome in Three Deep-Sea Polychaetes.</title>
        <authorList>
            <person name="Perez M."/>
            <person name="Aroh O."/>
            <person name="Sun Y."/>
            <person name="Lan Y."/>
            <person name="Juniper S.K."/>
            <person name="Young C.R."/>
            <person name="Angers B."/>
            <person name="Qian P.Y."/>
        </authorList>
    </citation>
    <scope>NUCLEOTIDE SEQUENCE</scope>
    <source>
        <strain evidence="1">R07B-5</strain>
    </source>
</reference>
<organism evidence="1 2">
    <name type="scientific">Ridgeia piscesae</name>
    <name type="common">Tubeworm</name>
    <dbReference type="NCBI Taxonomy" id="27915"/>
    <lineage>
        <taxon>Eukaryota</taxon>
        <taxon>Metazoa</taxon>
        <taxon>Spiralia</taxon>
        <taxon>Lophotrochozoa</taxon>
        <taxon>Annelida</taxon>
        <taxon>Polychaeta</taxon>
        <taxon>Sedentaria</taxon>
        <taxon>Canalipalpata</taxon>
        <taxon>Sabellida</taxon>
        <taxon>Siboglinidae</taxon>
        <taxon>Ridgeia</taxon>
    </lineage>
</organism>
<proteinExistence type="predicted"/>
<dbReference type="Proteomes" id="UP001209878">
    <property type="component" value="Unassembled WGS sequence"/>
</dbReference>
<protein>
    <submittedName>
        <fullName evidence="1">Uncharacterized protein</fullName>
    </submittedName>
</protein>
<accession>A0AAD9P3Y4</accession>
<evidence type="ECO:0000313" key="1">
    <source>
        <dbReference type="EMBL" id="KAK2187703.1"/>
    </source>
</evidence>
<sequence>MSEQVEFILCITLCLKQRYTTCPHILDNNLIM</sequence>